<evidence type="ECO:0000313" key="3">
    <source>
        <dbReference type="Proteomes" id="UP001059971"/>
    </source>
</evidence>
<protein>
    <submittedName>
        <fullName evidence="2">Uncharacterized protein</fullName>
    </submittedName>
</protein>
<sequence length="58" mass="6331">MKTVRYGLIACFCLGAAWGVAHLATPPRADALATPGLSIAPAAHDRSQERWRYLPILR</sequence>
<feature type="signal peptide" evidence="1">
    <location>
        <begin position="1"/>
        <end position="23"/>
    </location>
</feature>
<proteinExistence type="predicted"/>
<accession>A0ABN5W9W0</accession>
<gene>
    <name evidence="2" type="ORF">SBA_ch1_12790</name>
</gene>
<dbReference type="RefSeq" id="WP_261936280.1">
    <property type="nucleotide sequence ID" value="NZ_AP018817.1"/>
</dbReference>
<evidence type="ECO:0000256" key="1">
    <source>
        <dbReference type="SAM" id="SignalP"/>
    </source>
</evidence>
<dbReference type="Proteomes" id="UP001059971">
    <property type="component" value="Chromosome 1"/>
</dbReference>
<evidence type="ECO:0000313" key="2">
    <source>
        <dbReference type="EMBL" id="BBF69079.1"/>
    </source>
</evidence>
<organism evidence="2 3">
    <name type="scientific">Sphingomonas bisphenolicum</name>
    <dbReference type="NCBI Taxonomy" id="296544"/>
    <lineage>
        <taxon>Bacteria</taxon>
        <taxon>Pseudomonadati</taxon>
        <taxon>Pseudomonadota</taxon>
        <taxon>Alphaproteobacteria</taxon>
        <taxon>Sphingomonadales</taxon>
        <taxon>Sphingomonadaceae</taxon>
        <taxon>Sphingomonas</taxon>
    </lineage>
</organism>
<feature type="chain" id="PRO_5047081142" evidence="1">
    <location>
        <begin position="24"/>
        <end position="58"/>
    </location>
</feature>
<reference evidence="2" key="1">
    <citation type="submission" date="2018-07" db="EMBL/GenBank/DDBJ databases">
        <title>Complete genome sequence of Sphingomonas bisphenolicum strain AO1, a bisphenol A degradative bacterium isolated from Japanese farm field.</title>
        <authorList>
            <person name="Murakami M."/>
            <person name="Koh M."/>
            <person name="Koba S."/>
            <person name="Matsumura Y."/>
        </authorList>
    </citation>
    <scope>NUCLEOTIDE SEQUENCE</scope>
    <source>
        <strain evidence="2">AO1</strain>
    </source>
</reference>
<keyword evidence="3" id="KW-1185">Reference proteome</keyword>
<keyword evidence="1" id="KW-0732">Signal</keyword>
<name>A0ABN5W9W0_9SPHN</name>
<dbReference type="EMBL" id="AP018817">
    <property type="protein sequence ID" value="BBF69079.1"/>
    <property type="molecule type" value="Genomic_DNA"/>
</dbReference>